<evidence type="ECO:0000313" key="1">
    <source>
        <dbReference type="EMBL" id="OCK73192.1"/>
    </source>
</evidence>
<reference evidence="1 2" key="1">
    <citation type="journal article" date="2016" name="Nat. Commun.">
        <title>Ectomycorrhizal ecology is imprinted in the genome of the dominant symbiotic fungus Cenococcum geophilum.</title>
        <authorList>
            <consortium name="DOE Joint Genome Institute"/>
            <person name="Peter M."/>
            <person name="Kohler A."/>
            <person name="Ohm R.A."/>
            <person name="Kuo A."/>
            <person name="Krutzmann J."/>
            <person name="Morin E."/>
            <person name="Arend M."/>
            <person name="Barry K.W."/>
            <person name="Binder M."/>
            <person name="Choi C."/>
            <person name="Clum A."/>
            <person name="Copeland A."/>
            <person name="Grisel N."/>
            <person name="Haridas S."/>
            <person name="Kipfer T."/>
            <person name="LaButti K."/>
            <person name="Lindquist E."/>
            <person name="Lipzen A."/>
            <person name="Maire R."/>
            <person name="Meier B."/>
            <person name="Mihaltcheva S."/>
            <person name="Molinier V."/>
            <person name="Murat C."/>
            <person name="Poggeler S."/>
            <person name="Quandt C.A."/>
            <person name="Sperisen C."/>
            <person name="Tritt A."/>
            <person name="Tisserant E."/>
            <person name="Crous P.W."/>
            <person name="Henrissat B."/>
            <person name="Nehls U."/>
            <person name="Egli S."/>
            <person name="Spatafora J.W."/>
            <person name="Grigoriev I.V."/>
            <person name="Martin F.M."/>
        </authorList>
    </citation>
    <scope>NUCLEOTIDE SEQUENCE [LARGE SCALE GENOMIC DNA]</scope>
    <source>
        <strain evidence="1 2">CBS 459.81</strain>
    </source>
</reference>
<proteinExistence type="predicted"/>
<dbReference type="AlphaFoldDB" id="A0A8E2DWT2"/>
<evidence type="ECO:0000313" key="2">
    <source>
        <dbReference type="Proteomes" id="UP000250266"/>
    </source>
</evidence>
<dbReference type="EMBL" id="KV745906">
    <property type="protein sequence ID" value="OCK73192.1"/>
    <property type="molecule type" value="Genomic_DNA"/>
</dbReference>
<protein>
    <submittedName>
        <fullName evidence="1">Uncharacterized protein</fullName>
    </submittedName>
</protein>
<sequence length="111" mass="12257">MKPSQSSRELVTTMYNAKWDLMAHSQWRTKELLVFRKPPPFDTTANVLVAQRGAEEAVAEGLWKRWGEGGVGDGEYESSCAGRRGGDEIRDCDEVGGRESYGDVRVDSAGC</sequence>
<keyword evidence="2" id="KW-1185">Reference proteome</keyword>
<gene>
    <name evidence="1" type="ORF">K432DRAFT_387520</name>
</gene>
<organism evidence="1 2">
    <name type="scientific">Lepidopterella palustris CBS 459.81</name>
    <dbReference type="NCBI Taxonomy" id="1314670"/>
    <lineage>
        <taxon>Eukaryota</taxon>
        <taxon>Fungi</taxon>
        <taxon>Dikarya</taxon>
        <taxon>Ascomycota</taxon>
        <taxon>Pezizomycotina</taxon>
        <taxon>Dothideomycetes</taxon>
        <taxon>Pleosporomycetidae</taxon>
        <taxon>Mytilinidiales</taxon>
        <taxon>Argynnaceae</taxon>
        <taxon>Lepidopterella</taxon>
    </lineage>
</organism>
<name>A0A8E2DWT2_9PEZI</name>
<dbReference type="Proteomes" id="UP000250266">
    <property type="component" value="Unassembled WGS sequence"/>
</dbReference>
<accession>A0A8E2DWT2</accession>